<feature type="region of interest" description="Disordered" evidence="1">
    <location>
        <begin position="269"/>
        <end position="293"/>
    </location>
</feature>
<dbReference type="AlphaFoldDB" id="A0A7J0E9L6"/>
<accession>A0A7J0E9L6</accession>
<sequence length="293" mass="33334">MRIIHLQIQILAVLTVNLVVPKLLRQQSCQRYGLNVIWVFLVQRFLFDLGFTYSMIACLQENSGPGASLDEKTESVSGMDQLEQISQKLNPIESDCLHDGESAPDERQVSPDKVYRAALLRNRFADTILKAREKTFNQVENGDPEKLRREREELEMQKKKEKARLQAEAKAAEDARRRAEADAEAETKRKRELDREAARQALQMMEKTVEINENSRFLEDLDLLRIVPPEQLPSSVDETHPDPSPDGLGSFKFVGSNPLEQLGLYMKMDEEEDEGEPPSVPNIVGDVEEGEID</sequence>
<feature type="region of interest" description="Disordered" evidence="1">
    <location>
        <begin position="168"/>
        <end position="192"/>
    </location>
</feature>
<dbReference type="EMBL" id="BJWL01000002">
    <property type="protein sequence ID" value="GFY83075.1"/>
    <property type="molecule type" value="Genomic_DNA"/>
</dbReference>
<feature type="region of interest" description="Disordered" evidence="1">
    <location>
        <begin position="232"/>
        <end position="254"/>
    </location>
</feature>
<dbReference type="PANTHER" id="PTHR46136:SF1">
    <property type="entry name" value="TRANSCRIPTION FACTOR GTE11-RELATED"/>
    <property type="match status" value="1"/>
</dbReference>
<proteinExistence type="predicted"/>
<dbReference type="Proteomes" id="UP000585474">
    <property type="component" value="Unassembled WGS sequence"/>
</dbReference>
<evidence type="ECO:0000313" key="2">
    <source>
        <dbReference type="EMBL" id="GFY83075.1"/>
    </source>
</evidence>
<evidence type="ECO:0000313" key="3">
    <source>
        <dbReference type="Proteomes" id="UP000585474"/>
    </source>
</evidence>
<dbReference type="PANTHER" id="PTHR46136">
    <property type="entry name" value="TRANSCRIPTION FACTOR GTE8"/>
    <property type="match status" value="1"/>
</dbReference>
<gene>
    <name evidence="2" type="ORF">Acr_02g0013150</name>
</gene>
<reference evidence="2 3" key="1">
    <citation type="submission" date="2019-07" db="EMBL/GenBank/DDBJ databases">
        <title>De Novo Assembly of kiwifruit Actinidia rufa.</title>
        <authorList>
            <person name="Sugita-Konishi S."/>
            <person name="Sato K."/>
            <person name="Mori E."/>
            <person name="Abe Y."/>
            <person name="Kisaki G."/>
            <person name="Hamano K."/>
            <person name="Suezawa K."/>
            <person name="Otani M."/>
            <person name="Fukuda T."/>
            <person name="Manabe T."/>
            <person name="Gomi K."/>
            <person name="Tabuchi M."/>
            <person name="Akimitsu K."/>
            <person name="Kataoka I."/>
        </authorList>
    </citation>
    <scope>NUCLEOTIDE SEQUENCE [LARGE SCALE GENOMIC DNA]</scope>
    <source>
        <strain evidence="3">cv. Fuchu</strain>
    </source>
</reference>
<organism evidence="2 3">
    <name type="scientific">Actinidia rufa</name>
    <dbReference type="NCBI Taxonomy" id="165716"/>
    <lineage>
        <taxon>Eukaryota</taxon>
        <taxon>Viridiplantae</taxon>
        <taxon>Streptophyta</taxon>
        <taxon>Embryophyta</taxon>
        <taxon>Tracheophyta</taxon>
        <taxon>Spermatophyta</taxon>
        <taxon>Magnoliopsida</taxon>
        <taxon>eudicotyledons</taxon>
        <taxon>Gunneridae</taxon>
        <taxon>Pentapetalae</taxon>
        <taxon>asterids</taxon>
        <taxon>Ericales</taxon>
        <taxon>Actinidiaceae</taxon>
        <taxon>Actinidia</taxon>
    </lineage>
</organism>
<keyword evidence="3" id="KW-1185">Reference proteome</keyword>
<dbReference type="OrthoDB" id="1702971at2759"/>
<dbReference type="InterPro" id="IPR052442">
    <property type="entry name" value="Env_Response_Regulator"/>
</dbReference>
<protein>
    <submittedName>
        <fullName evidence="2">Global transcription factor group E8</fullName>
    </submittedName>
</protein>
<evidence type="ECO:0000256" key="1">
    <source>
        <dbReference type="SAM" id="MobiDB-lite"/>
    </source>
</evidence>
<comment type="caution">
    <text evidence="2">The sequence shown here is derived from an EMBL/GenBank/DDBJ whole genome shotgun (WGS) entry which is preliminary data.</text>
</comment>
<name>A0A7J0E9L6_9ERIC</name>